<feature type="non-terminal residue" evidence="1">
    <location>
        <position position="1"/>
    </location>
</feature>
<dbReference type="Proteomes" id="UP000055048">
    <property type="component" value="Unassembled WGS sequence"/>
</dbReference>
<sequence length="130" mass="15464">LKMLLTSSILRFLSGKYHISVRFLYKKRFFRGIYLTDGMIARKGDVLVRMFNMDYFPGMNVSYKQEMHDKVLRAMCDGTVLISTENVEADFEYFGIENTYKWRHDVPLHKLTFNVIPFPESNRFFLVEEV</sequence>
<evidence type="ECO:0000313" key="1">
    <source>
        <dbReference type="EMBL" id="KRX38669.1"/>
    </source>
</evidence>
<name>A0A0V0TI26_9BILA</name>
<evidence type="ECO:0000313" key="2">
    <source>
        <dbReference type="Proteomes" id="UP000055048"/>
    </source>
</evidence>
<dbReference type="SUPFAM" id="SSF110324">
    <property type="entry name" value="Ribosomal L27 protein-like"/>
    <property type="match status" value="1"/>
</dbReference>
<keyword evidence="2" id="KW-1185">Reference proteome</keyword>
<protein>
    <submittedName>
        <fullName evidence="1">Uncharacterized protein</fullName>
    </submittedName>
</protein>
<dbReference type="Gene3D" id="2.40.50.100">
    <property type="match status" value="1"/>
</dbReference>
<reference evidence="1 2" key="1">
    <citation type="submission" date="2015-01" db="EMBL/GenBank/DDBJ databases">
        <title>Evolution of Trichinella species and genotypes.</title>
        <authorList>
            <person name="Korhonen P.K."/>
            <person name="Edoardo P."/>
            <person name="Giuseppe L.R."/>
            <person name="Gasser R.B."/>
        </authorList>
    </citation>
    <scope>NUCLEOTIDE SEQUENCE [LARGE SCALE GENOMIC DNA]</scope>
    <source>
        <strain evidence="1">ISS417</strain>
    </source>
</reference>
<accession>A0A0V0TI26</accession>
<dbReference type="AlphaFoldDB" id="A0A0V0TI26"/>
<organism evidence="1 2">
    <name type="scientific">Trichinella murrelli</name>
    <dbReference type="NCBI Taxonomy" id="144512"/>
    <lineage>
        <taxon>Eukaryota</taxon>
        <taxon>Metazoa</taxon>
        <taxon>Ecdysozoa</taxon>
        <taxon>Nematoda</taxon>
        <taxon>Enoplea</taxon>
        <taxon>Dorylaimia</taxon>
        <taxon>Trichinellida</taxon>
        <taxon>Trichinellidae</taxon>
        <taxon>Trichinella</taxon>
    </lineage>
</organism>
<dbReference type="STRING" id="144512.A0A0V0TI26"/>
<comment type="caution">
    <text evidence="1">The sequence shown here is derived from an EMBL/GenBank/DDBJ whole genome shotgun (WGS) entry which is preliminary data.</text>
</comment>
<dbReference type="EMBL" id="JYDJ01000258">
    <property type="protein sequence ID" value="KRX38669.1"/>
    <property type="molecule type" value="Genomic_DNA"/>
</dbReference>
<proteinExistence type="predicted"/>
<gene>
    <name evidence="1" type="ORF">T05_11390</name>
</gene>
<dbReference type="OrthoDB" id="1867012at2759"/>
<feature type="non-terminal residue" evidence="1">
    <location>
        <position position="130"/>
    </location>
</feature>